<sequence length="335" mass="35719">MSAAPAVEARALVKRYGRITAVDHVDLTVKAGDVYGYLGPNGAGKTTTLRMMLGLITPDAGTVKLFGRDPLVDGVRALDGVAGFVEAPRFYPYLNGRKNLELVAALDGGDAASRIDAALDTVELADRARDKVGGYSHGMRQRLGLAGALLRDPRLLILDEPATGLDPGGMRDMRLLIRRLADQGMTVLLSSHLMAEVEELCDRVVIISSGRVRYEGALDELIATTAGRYELRTTDDERAQQIAAAQRGIGDLERDARGLTFAAGERAATALSIALGEAGVGIAALVPRTATLEELFFRMTEEAPAGDLAPAGVSNDRRSATTDRHTPRAEEEVRA</sequence>
<dbReference type="Pfam" id="PF00005">
    <property type="entry name" value="ABC_tran"/>
    <property type="match status" value="1"/>
</dbReference>
<dbReference type="AlphaFoldDB" id="A0A6J4RQJ9"/>
<reference evidence="7" key="1">
    <citation type="submission" date="2020-02" db="EMBL/GenBank/DDBJ databases">
        <authorList>
            <person name="Meier V. D."/>
        </authorList>
    </citation>
    <scope>NUCLEOTIDE SEQUENCE</scope>
    <source>
        <strain evidence="7">AVDCRST_MAG67</strain>
    </source>
</reference>
<keyword evidence="3" id="KW-0547">Nucleotide-binding</keyword>
<dbReference type="InterPro" id="IPR003593">
    <property type="entry name" value="AAA+_ATPase"/>
</dbReference>
<evidence type="ECO:0000313" key="7">
    <source>
        <dbReference type="EMBL" id="CAA9472530.1"/>
    </source>
</evidence>
<evidence type="ECO:0000256" key="1">
    <source>
        <dbReference type="ARBA" id="ARBA00005417"/>
    </source>
</evidence>
<dbReference type="GO" id="GO:0005524">
    <property type="term" value="F:ATP binding"/>
    <property type="evidence" value="ECO:0007669"/>
    <property type="project" value="UniProtKB-KW"/>
</dbReference>
<dbReference type="GO" id="GO:0016887">
    <property type="term" value="F:ATP hydrolysis activity"/>
    <property type="evidence" value="ECO:0007669"/>
    <property type="project" value="InterPro"/>
</dbReference>
<feature type="region of interest" description="Disordered" evidence="5">
    <location>
        <begin position="306"/>
        <end position="335"/>
    </location>
</feature>
<dbReference type="InterPro" id="IPR003439">
    <property type="entry name" value="ABC_transporter-like_ATP-bd"/>
</dbReference>
<gene>
    <name evidence="7" type="ORF">AVDCRST_MAG67-303</name>
</gene>
<name>A0A6J4RQJ9_9ACTN</name>
<comment type="similarity">
    <text evidence="1">Belongs to the ABC transporter superfamily.</text>
</comment>
<evidence type="ECO:0000259" key="6">
    <source>
        <dbReference type="PROSITE" id="PS50893"/>
    </source>
</evidence>
<dbReference type="InterPro" id="IPR027417">
    <property type="entry name" value="P-loop_NTPase"/>
</dbReference>
<evidence type="ECO:0000256" key="3">
    <source>
        <dbReference type="ARBA" id="ARBA00022741"/>
    </source>
</evidence>
<dbReference type="Gene3D" id="3.40.50.300">
    <property type="entry name" value="P-loop containing nucleotide triphosphate hydrolases"/>
    <property type="match status" value="1"/>
</dbReference>
<dbReference type="EMBL" id="CADCVQ010000009">
    <property type="protein sequence ID" value="CAA9472530.1"/>
    <property type="molecule type" value="Genomic_DNA"/>
</dbReference>
<accession>A0A6J4RQJ9</accession>
<evidence type="ECO:0000256" key="5">
    <source>
        <dbReference type="SAM" id="MobiDB-lite"/>
    </source>
</evidence>
<feature type="domain" description="ABC transporter" evidence="6">
    <location>
        <begin position="7"/>
        <end position="234"/>
    </location>
</feature>
<feature type="compositionally biased region" description="Basic and acidic residues" evidence="5">
    <location>
        <begin position="315"/>
        <end position="335"/>
    </location>
</feature>
<organism evidence="7">
    <name type="scientific">uncultured Solirubrobacteraceae bacterium</name>
    <dbReference type="NCBI Taxonomy" id="1162706"/>
    <lineage>
        <taxon>Bacteria</taxon>
        <taxon>Bacillati</taxon>
        <taxon>Actinomycetota</taxon>
        <taxon>Thermoleophilia</taxon>
        <taxon>Solirubrobacterales</taxon>
        <taxon>Solirubrobacteraceae</taxon>
        <taxon>environmental samples</taxon>
    </lineage>
</organism>
<evidence type="ECO:0000256" key="2">
    <source>
        <dbReference type="ARBA" id="ARBA00022448"/>
    </source>
</evidence>
<dbReference type="SUPFAM" id="SSF52540">
    <property type="entry name" value="P-loop containing nucleoside triphosphate hydrolases"/>
    <property type="match status" value="1"/>
</dbReference>
<protein>
    <submittedName>
        <fullName evidence="7">Efflux ABC transporter, ATP-binding protein</fullName>
    </submittedName>
</protein>
<keyword evidence="4 7" id="KW-0067">ATP-binding</keyword>
<evidence type="ECO:0000256" key="4">
    <source>
        <dbReference type="ARBA" id="ARBA00022840"/>
    </source>
</evidence>
<dbReference type="PROSITE" id="PS50893">
    <property type="entry name" value="ABC_TRANSPORTER_2"/>
    <property type="match status" value="1"/>
</dbReference>
<proteinExistence type="inferred from homology"/>
<dbReference type="SMART" id="SM00382">
    <property type="entry name" value="AAA"/>
    <property type="match status" value="1"/>
</dbReference>
<keyword evidence="2" id="KW-0813">Transport</keyword>
<dbReference type="PANTHER" id="PTHR43335">
    <property type="entry name" value="ABC TRANSPORTER, ATP-BINDING PROTEIN"/>
    <property type="match status" value="1"/>
</dbReference>
<dbReference type="PANTHER" id="PTHR43335:SF4">
    <property type="entry name" value="ABC TRANSPORTER, ATP-BINDING PROTEIN"/>
    <property type="match status" value="1"/>
</dbReference>
<dbReference type="InterPro" id="IPR017871">
    <property type="entry name" value="ABC_transporter-like_CS"/>
</dbReference>
<dbReference type="PROSITE" id="PS00211">
    <property type="entry name" value="ABC_TRANSPORTER_1"/>
    <property type="match status" value="1"/>
</dbReference>